<name>A0ACC0MAF1_RHOML</name>
<comment type="caution">
    <text evidence="1">The sequence shown here is derived from an EMBL/GenBank/DDBJ whole genome shotgun (WGS) entry which is preliminary data.</text>
</comment>
<dbReference type="EMBL" id="CM046396">
    <property type="protein sequence ID" value="KAI8537564.1"/>
    <property type="molecule type" value="Genomic_DNA"/>
</dbReference>
<organism evidence="1 2">
    <name type="scientific">Rhododendron molle</name>
    <name type="common">Chinese azalea</name>
    <name type="synonym">Azalea mollis</name>
    <dbReference type="NCBI Taxonomy" id="49168"/>
    <lineage>
        <taxon>Eukaryota</taxon>
        <taxon>Viridiplantae</taxon>
        <taxon>Streptophyta</taxon>
        <taxon>Embryophyta</taxon>
        <taxon>Tracheophyta</taxon>
        <taxon>Spermatophyta</taxon>
        <taxon>Magnoliopsida</taxon>
        <taxon>eudicotyledons</taxon>
        <taxon>Gunneridae</taxon>
        <taxon>Pentapetalae</taxon>
        <taxon>asterids</taxon>
        <taxon>Ericales</taxon>
        <taxon>Ericaceae</taxon>
        <taxon>Ericoideae</taxon>
        <taxon>Rhodoreae</taxon>
        <taxon>Rhododendron</taxon>
    </lineage>
</organism>
<evidence type="ECO:0000313" key="2">
    <source>
        <dbReference type="Proteomes" id="UP001062846"/>
    </source>
</evidence>
<proteinExistence type="predicted"/>
<reference evidence="1" key="1">
    <citation type="submission" date="2022-02" db="EMBL/GenBank/DDBJ databases">
        <title>Plant Genome Project.</title>
        <authorList>
            <person name="Zhang R.-G."/>
        </authorList>
    </citation>
    <scope>NUCLEOTIDE SEQUENCE</scope>
    <source>
        <strain evidence="1">AT1</strain>
    </source>
</reference>
<sequence length="189" mass="20739">MEEADILSDRRGIVAKGRLRCIGNSIRLKSKFGSGLIINVSFSEANTDANASCGRALRSFFKHHLNVMPKEETKYFVSYVIPHKEESNLRLNLTTLEDVFLNVATKAALENAADENNMTTLVLESGKSLMIPVGVKKIGIPGSITPHNLSGFMVEVYWGQDSNGNLCITGHSAEMPIPVRDDLSSIFLL</sequence>
<keyword evidence="2" id="KW-1185">Reference proteome</keyword>
<gene>
    <name evidence="1" type="ORF">RHMOL_Rhmol09G0033800</name>
</gene>
<evidence type="ECO:0000313" key="1">
    <source>
        <dbReference type="EMBL" id="KAI8537564.1"/>
    </source>
</evidence>
<accession>A0ACC0MAF1</accession>
<protein>
    <submittedName>
        <fullName evidence="1">Uncharacterized protein</fullName>
    </submittedName>
</protein>
<dbReference type="Proteomes" id="UP001062846">
    <property type="component" value="Chromosome 9"/>
</dbReference>